<evidence type="ECO:0000313" key="2">
    <source>
        <dbReference type="Proteomes" id="UP000887458"/>
    </source>
</evidence>
<dbReference type="EMBL" id="NJHN03000019">
    <property type="protein sequence ID" value="KAH9425269.1"/>
    <property type="molecule type" value="Genomic_DNA"/>
</dbReference>
<proteinExistence type="predicted"/>
<gene>
    <name evidence="1" type="ORF">DERP_013461</name>
</gene>
<sequence length="111" mass="13553">MFGYQQRSSSSRCHCKYTWPEFFLVNFEKQKIWKVKKIKIYHLIKKKKLEYEKTNENILPYKAKIRPNHCHHHHYYITMGKNGYLDYHLVLSPPQQQQQTADNKDSMSRFS</sequence>
<reference evidence="1 2" key="2">
    <citation type="journal article" date="2022" name="Mol. Biol. Evol.">
        <title>Comparative Genomics Reveals Insights into the Divergent Evolution of Astigmatic Mites and Household Pest Adaptations.</title>
        <authorList>
            <person name="Xiong Q."/>
            <person name="Wan A.T."/>
            <person name="Liu X."/>
            <person name="Fung C.S."/>
            <person name="Xiao X."/>
            <person name="Malainual N."/>
            <person name="Hou J."/>
            <person name="Wang L."/>
            <person name="Wang M."/>
            <person name="Yang K.Y."/>
            <person name="Cui Y."/>
            <person name="Leung E.L."/>
            <person name="Nong W."/>
            <person name="Shin S.K."/>
            <person name="Au S.W."/>
            <person name="Jeong K.Y."/>
            <person name="Chew F.T."/>
            <person name="Hui J.H."/>
            <person name="Leung T.F."/>
            <person name="Tungtrongchitr A."/>
            <person name="Zhong N."/>
            <person name="Liu Z."/>
            <person name="Tsui S.K."/>
        </authorList>
    </citation>
    <scope>NUCLEOTIDE SEQUENCE [LARGE SCALE GENOMIC DNA]</scope>
    <source>
        <strain evidence="1">Derp</strain>
    </source>
</reference>
<organism evidence="1 2">
    <name type="scientific">Dermatophagoides pteronyssinus</name>
    <name type="common">European house dust mite</name>
    <dbReference type="NCBI Taxonomy" id="6956"/>
    <lineage>
        <taxon>Eukaryota</taxon>
        <taxon>Metazoa</taxon>
        <taxon>Ecdysozoa</taxon>
        <taxon>Arthropoda</taxon>
        <taxon>Chelicerata</taxon>
        <taxon>Arachnida</taxon>
        <taxon>Acari</taxon>
        <taxon>Acariformes</taxon>
        <taxon>Sarcoptiformes</taxon>
        <taxon>Astigmata</taxon>
        <taxon>Psoroptidia</taxon>
        <taxon>Analgoidea</taxon>
        <taxon>Pyroglyphidae</taxon>
        <taxon>Dermatophagoidinae</taxon>
        <taxon>Dermatophagoides</taxon>
    </lineage>
</organism>
<name>A0ABQ8JRM9_DERPT</name>
<dbReference type="Proteomes" id="UP000887458">
    <property type="component" value="Unassembled WGS sequence"/>
</dbReference>
<protein>
    <submittedName>
        <fullName evidence="1">Uncharacterized protein</fullName>
    </submittedName>
</protein>
<comment type="caution">
    <text evidence="1">The sequence shown here is derived from an EMBL/GenBank/DDBJ whole genome shotgun (WGS) entry which is preliminary data.</text>
</comment>
<evidence type="ECO:0000313" key="1">
    <source>
        <dbReference type="EMBL" id="KAH9425269.1"/>
    </source>
</evidence>
<accession>A0ABQ8JRM9</accession>
<keyword evidence="2" id="KW-1185">Reference proteome</keyword>
<reference evidence="1 2" key="1">
    <citation type="journal article" date="2018" name="J. Allergy Clin. Immunol.">
        <title>High-quality assembly of Dermatophagoides pteronyssinus genome and transcriptome reveals a wide range of novel allergens.</title>
        <authorList>
            <person name="Liu X.Y."/>
            <person name="Yang K.Y."/>
            <person name="Wang M.Q."/>
            <person name="Kwok J.S."/>
            <person name="Zeng X."/>
            <person name="Yang Z."/>
            <person name="Xiao X.J."/>
            <person name="Lau C.P."/>
            <person name="Li Y."/>
            <person name="Huang Z.M."/>
            <person name="Ba J.G."/>
            <person name="Yim A.K."/>
            <person name="Ouyang C.Y."/>
            <person name="Ngai S.M."/>
            <person name="Chan T.F."/>
            <person name="Leung E.L."/>
            <person name="Liu L."/>
            <person name="Liu Z.G."/>
            <person name="Tsui S.K."/>
        </authorList>
    </citation>
    <scope>NUCLEOTIDE SEQUENCE [LARGE SCALE GENOMIC DNA]</scope>
    <source>
        <strain evidence="1">Derp</strain>
    </source>
</reference>